<accession>A0A1G7GHL6</accession>
<dbReference type="InterPro" id="IPR000421">
    <property type="entry name" value="FA58C"/>
</dbReference>
<dbReference type="EMBL" id="FNBA01000003">
    <property type="protein sequence ID" value="SDE87616.1"/>
    <property type="molecule type" value="Genomic_DNA"/>
</dbReference>
<dbReference type="InterPro" id="IPR008979">
    <property type="entry name" value="Galactose-bd-like_sf"/>
</dbReference>
<dbReference type="InterPro" id="IPR036278">
    <property type="entry name" value="Sialidase_sf"/>
</dbReference>
<dbReference type="Gene3D" id="2.130.10.10">
    <property type="entry name" value="YVTN repeat-like/Quinoprotein amine dehydrogenase"/>
    <property type="match status" value="2"/>
</dbReference>
<dbReference type="GO" id="GO:0010411">
    <property type="term" value="P:xyloglucan metabolic process"/>
    <property type="evidence" value="ECO:0007669"/>
    <property type="project" value="TreeGrafter"/>
</dbReference>
<dbReference type="PANTHER" id="PTHR43739:SF5">
    <property type="entry name" value="EXO-ALPHA-SIALIDASE"/>
    <property type="match status" value="1"/>
</dbReference>
<dbReference type="PROSITE" id="PS50022">
    <property type="entry name" value="FA58C_3"/>
    <property type="match status" value="1"/>
</dbReference>
<evidence type="ECO:0000313" key="4">
    <source>
        <dbReference type="Proteomes" id="UP000199321"/>
    </source>
</evidence>
<evidence type="ECO:0000259" key="2">
    <source>
        <dbReference type="PROSITE" id="PS50022"/>
    </source>
</evidence>
<proteinExistence type="predicted"/>
<dbReference type="InterPro" id="IPR015943">
    <property type="entry name" value="WD40/YVTN_repeat-like_dom_sf"/>
</dbReference>
<dbReference type="InterPro" id="IPR026444">
    <property type="entry name" value="Secre_tail"/>
</dbReference>
<feature type="domain" description="F5/8 type C" evidence="2">
    <location>
        <begin position="793"/>
        <end position="943"/>
    </location>
</feature>
<dbReference type="STRING" id="227084.SAMN05421855_103145"/>
<dbReference type="Pfam" id="PF18962">
    <property type="entry name" value="Por_Secre_tail"/>
    <property type="match status" value="1"/>
</dbReference>
<evidence type="ECO:0000256" key="1">
    <source>
        <dbReference type="ARBA" id="ARBA00022729"/>
    </source>
</evidence>
<dbReference type="NCBIfam" id="TIGR04183">
    <property type="entry name" value="Por_Secre_tail"/>
    <property type="match status" value="1"/>
</dbReference>
<sequence length="1502" mass="162749">MRKILFFVCSIALFAVCTTSCKEDKVVHEKAERPLLHLEQAKIDRRNNGEVNPDKTAPWTPEQAARHQLILAKLVETSENFSNGRSNTATYADGALAGKWVNRGPKNMPGAFKFAEMLDGTDIIYGVTHNHYVGEYNSTSHIYKGTVYNPTTGVGGDDFQVLTANWPNRYDNLFAFTLNAGVRLVAHIESGPIYYSDDEGSTWTVATGLPAALTSAAINRQDNNAIYVTDDTSVYVSTDQGVSFTLFQNFGSSAHSSLYTPRYAIQPNASTMYLARNGSFYSLTTAQSQFVLKGSYTTSHNNGKFSVAGDSRKLYVTVDNNYWVSVDEGVTWTQKTPHGNYYGDTSGTMDAGKFLAVSPVDEDIVIAGYAHPVVSTTGLNTVYTDHAGWGNYQNGTELPQQDYYNRIRFNYHPDFQASHFFYNSSGTLLSVRCTDGGIYVSYKEWFDFPAAGAGYNNSGYANAHFINVTLLNTITPLVYRNDLFTGKNDPNHINSGTQDQGSQSIIPGTTGDVLDFYQSIGGDGQSIDSQDGENAWRWSRKGDMAWSPVKVYTAGGGFRSIGEINGDFNSSASVNFSQNTALGWVQTYIDHKDPDKNIWLLAKDLNRAKWDGTNFTAHTVSKGTNQVSALAQGTVNGDKLFMLQDGKVFASSDRGDTFDAGTTTPFSKTTADQNIGSGVVLPGNDNWILFSGPSENNVGSILSKDGGLTWNDVTGIFPAGNDAQTGGMIVTPDAKYVFAGTDIGPYVFDVSKEKWFSIAEGIGFINITDVDYIASINTVRFASWGSGVIDFNIEEIVGGCTDTPIAQNTYTLYSVDSQQGSDPGANAFDGDINTIWHTQYSPTTDSYPHSIVIDLGSSKNVSNIKCMPRQSSPNGRIANYEIYVNDDPLNFGAAVASGTWTNTTDEKTVSFTPKEGRYVQLKALSEVNGNAWASMAEINISECVGECSGGTTTYISGAWSHGAPDATKTVIIAENYSTALGDINACELQVDPMATLTITDGKFVKVEKDIAVKGNLLIQHQGSLVQVDDTALVTKDGTITIEKTTPTLAEKKFMIMGSPMTAETREGVYSASYIVRHHNTTNFVPNPAVASAFPSAENFADDNGNNWLIHTGIVTPAEGYMVFPQPNSTGSGSFTHSYTQGTLNNGVVIVPLKYHTDQNSSPNMLANPYASAIDANAFYANPANAAIDVLYFWEHITPLSVSYPGYNAANFSMGDISMYSEAMGGIPAGNGGTAPTGIISSGQGFAVKAASAGINATFNNAMRVTGPNDTYRRPASERDRLWINVYNDTYGLGSTTLIGFSETTTDTFEANADIKRLATPVSLYSELATGEELAINALGSFEIEDAVALSFSTQVKESQNYRISLQDVEGVNIESATVLLIDNLLGTVTNLNEGDYSFQSEEGTYSERFKVVFENRILATNNLALNSVSVYPNPAKNNLYIVSSEALIINAVVYDLQGRQVQYAKSSNMTNIQIDLSSLNSAVYFVKITTNAGVITRRVMKD</sequence>
<dbReference type="SUPFAM" id="SSF49785">
    <property type="entry name" value="Galactose-binding domain-like"/>
    <property type="match status" value="1"/>
</dbReference>
<dbReference type="OrthoDB" id="1055762at2"/>
<dbReference type="Proteomes" id="UP000199321">
    <property type="component" value="Unassembled WGS sequence"/>
</dbReference>
<dbReference type="SUPFAM" id="SSF50939">
    <property type="entry name" value="Sialidases"/>
    <property type="match status" value="1"/>
</dbReference>
<dbReference type="PANTHER" id="PTHR43739">
    <property type="entry name" value="XYLOGLUCANASE (EUROFUNG)"/>
    <property type="match status" value="1"/>
</dbReference>
<name>A0A1G7GHL6_9FLAO</name>
<dbReference type="Gene3D" id="2.60.120.260">
    <property type="entry name" value="Galactose-binding domain-like"/>
    <property type="match status" value="1"/>
</dbReference>
<dbReference type="InterPro" id="IPR052025">
    <property type="entry name" value="Xyloglucanase_GH74"/>
</dbReference>
<reference evidence="3 4" key="1">
    <citation type="submission" date="2016-10" db="EMBL/GenBank/DDBJ databases">
        <authorList>
            <person name="de Groot N.N."/>
        </authorList>
    </citation>
    <scope>NUCLEOTIDE SEQUENCE [LARGE SCALE GENOMIC DNA]</scope>
    <source>
        <strain evidence="3 4">DSM 16195</strain>
    </source>
</reference>
<dbReference type="SUPFAM" id="SSF110296">
    <property type="entry name" value="Oligoxyloglucan reducing end-specific cellobiohydrolase"/>
    <property type="match status" value="1"/>
</dbReference>
<protein>
    <submittedName>
        <fullName evidence="3">Por secretion system C-terminal sorting domain-containing protein</fullName>
    </submittedName>
</protein>
<organism evidence="3 4">
    <name type="scientific">Ulvibacter litoralis</name>
    <dbReference type="NCBI Taxonomy" id="227084"/>
    <lineage>
        <taxon>Bacteria</taxon>
        <taxon>Pseudomonadati</taxon>
        <taxon>Bacteroidota</taxon>
        <taxon>Flavobacteriia</taxon>
        <taxon>Flavobacteriales</taxon>
        <taxon>Flavobacteriaceae</taxon>
        <taxon>Ulvibacter</taxon>
    </lineage>
</organism>
<evidence type="ECO:0000313" key="3">
    <source>
        <dbReference type="EMBL" id="SDE87616.1"/>
    </source>
</evidence>
<keyword evidence="1" id="KW-0732">Signal</keyword>
<gene>
    <name evidence="3" type="ORF">SAMN05421855_103145</name>
</gene>
<keyword evidence="4" id="KW-1185">Reference proteome</keyword>
<dbReference type="Pfam" id="PF00754">
    <property type="entry name" value="F5_F8_type_C"/>
    <property type="match status" value="1"/>
</dbReference>
<dbReference type="RefSeq" id="WP_093144186.1">
    <property type="nucleotide sequence ID" value="NZ_BMWO01000003.1"/>
</dbReference>